<evidence type="ECO:0000313" key="2">
    <source>
        <dbReference type="EMBL" id="SVB77466.1"/>
    </source>
</evidence>
<name>A0A382GQS0_9ZZZZ</name>
<organism evidence="2">
    <name type="scientific">marine metagenome</name>
    <dbReference type="NCBI Taxonomy" id="408172"/>
    <lineage>
        <taxon>unclassified sequences</taxon>
        <taxon>metagenomes</taxon>
        <taxon>ecological metagenomes</taxon>
    </lineage>
</organism>
<protein>
    <submittedName>
        <fullName evidence="2">Uncharacterized protein</fullName>
    </submittedName>
</protein>
<dbReference type="SUPFAM" id="SSF88659">
    <property type="entry name" value="Sigma3 and sigma4 domains of RNA polymerase sigma factors"/>
    <property type="match status" value="1"/>
</dbReference>
<proteinExistence type="predicted"/>
<sequence>MDIPNKNTETIDWFLGTNLRYSEDIQLVYKEEQVLRLYYGLGPMPGSEEPFDVDGKNAWDGSSIEEIAAIFDNTQEEIEDLKCDAVLKLTKMFLTHMHENNEDGDVEYDLTFPSDPNFPSGDQTSPNPTKTSILNFLDFNSKEQFSESCDKFMKELIS</sequence>
<dbReference type="AlphaFoldDB" id="A0A382GQS0"/>
<evidence type="ECO:0000256" key="1">
    <source>
        <dbReference type="SAM" id="MobiDB-lite"/>
    </source>
</evidence>
<feature type="region of interest" description="Disordered" evidence="1">
    <location>
        <begin position="112"/>
        <end position="131"/>
    </location>
</feature>
<reference evidence="2" key="1">
    <citation type="submission" date="2018-05" db="EMBL/GenBank/DDBJ databases">
        <authorList>
            <person name="Lanie J.A."/>
            <person name="Ng W.-L."/>
            <person name="Kazmierczak K.M."/>
            <person name="Andrzejewski T.M."/>
            <person name="Davidsen T.M."/>
            <person name="Wayne K.J."/>
            <person name="Tettelin H."/>
            <person name="Glass J.I."/>
            <person name="Rusch D."/>
            <person name="Podicherti R."/>
            <person name="Tsui H.-C.T."/>
            <person name="Winkler M.E."/>
        </authorList>
    </citation>
    <scope>NUCLEOTIDE SEQUENCE</scope>
</reference>
<accession>A0A382GQS0</accession>
<dbReference type="EMBL" id="UINC01056895">
    <property type="protein sequence ID" value="SVB77466.1"/>
    <property type="molecule type" value="Genomic_DNA"/>
</dbReference>
<gene>
    <name evidence="2" type="ORF">METZ01_LOCUS230320</name>
</gene>
<dbReference type="InterPro" id="IPR013324">
    <property type="entry name" value="RNA_pol_sigma_r3/r4-like"/>
</dbReference>
<feature type="compositionally biased region" description="Polar residues" evidence="1">
    <location>
        <begin position="120"/>
        <end position="131"/>
    </location>
</feature>